<gene>
    <name evidence="2" type="ORF">BaRGS_00018681</name>
</gene>
<dbReference type="PIRSF" id="PIRSF014728">
    <property type="entry name" value="PqaA"/>
    <property type="match status" value="1"/>
</dbReference>
<dbReference type="AlphaFoldDB" id="A0ABD0KSG3"/>
<keyword evidence="3" id="KW-1185">Reference proteome</keyword>
<dbReference type="Proteomes" id="UP001519460">
    <property type="component" value="Unassembled WGS sequence"/>
</dbReference>
<dbReference type="PANTHER" id="PTHR31497">
    <property type="entry name" value="AUTOCRINE PROLIFERATION REPRESSOR PROTEIN A"/>
    <property type="match status" value="1"/>
</dbReference>
<organism evidence="2 3">
    <name type="scientific">Batillaria attramentaria</name>
    <dbReference type="NCBI Taxonomy" id="370345"/>
    <lineage>
        <taxon>Eukaryota</taxon>
        <taxon>Metazoa</taxon>
        <taxon>Spiralia</taxon>
        <taxon>Lophotrochozoa</taxon>
        <taxon>Mollusca</taxon>
        <taxon>Gastropoda</taxon>
        <taxon>Caenogastropoda</taxon>
        <taxon>Sorbeoconcha</taxon>
        <taxon>Cerithioidea</taxon>
        <taxon>Batillariidae</taxon>
        <taxon>Batillaria</taxon>
    </lineage>
</organism>
<name>A0ABD0KSG3_9CAEN</name>
<dbReference type="EMBL" id="JACVVK020000131">
    <property type="protein sequence ID" value="KAK7489981.1"/>
    <property type="molecule type" value="Genomic_DNA"/>
</dbReference>
<feature type="signal peptide" evidence="1">
    <location>
        <begin position="1"/>
        <end position="24"/>
    </location>
</feature>
<evidence type="ECO:0000313" key="3">
    <source>
        <dbReference type="Proteomes" id="UP001519460"/>
    </source>
</evidence>
<comment type="caution">
    <text evidence="2">The sequence shown here is derived from an EMBL/GenBank/DDBJ whole genome shotgun (WGS) entry which is preliminary data.</text>
</comment>
<protein>
    <submittedName>
        <fullName evidence="2">Uncharacterized protein</fullName>
    </submittedName>
</protein>
<reference evidence="2 3" key="1">
    <citation type="journal article" date="2023" name="Sci. Data">
        <title>Genome assembly of the Korean intertidal mud-creeper Batillaria attramentaria.</title>
        <authorList>
            <person name="Patra A.K."/>
            <person name="Ho P.T."/>
            <person name="Jun S."/>
            <person name="Lee S.J."/>
            <person name="Kim Y."/>
            <person name="Won Y.J."/>
        </authorList>
    </citation>
    <scope>NUCLEOTIDE SEQUENCE [LARGE SCALE GENOMIC DNA]</scope>
    <source>
        <strain evidence="2">Wonlab-2016</strain>
    </source>
</reference>
<evidence type="ECO:0000313" key="2">
    <source>
        <dbReference type="EMBL" id="KAK7489981.1"/>
    </source>
</evidence>
<sequence length="490" mass="55951">MAGHALLPALLVVLTTMTIQLTAATPLDDYVRRPDPHYTWSKLDWEYRGPDFTLYAINFTSQQWMTAEESSQPIWWHYLYIAVPDKITRPKAGSLYISYGSNGNDYIPDVGDEFITFITLMAVSTGSVSANLRQVPNQPIVFKNDPSLKRRSEDAVIAWTWYQYIVNNASAEWLLRLPMTKAAVRAMDTMDTFARTIDPSVNLTQFFVCGESKRGWTTWTTAAVDNRVVAIAPMVMDLLNITENLHHHYQSLGGWTFAFNDYYSVNITSHLDSPNTQKLATIVDPLSYRDRLTMPKYIISTGGDEFFLPDDSYYYYSSMLGDTYLRTIPNAEHSLTFHRPAIFFGCRAFFLSVLDNFPRPKMTWTKNFTETGGTLTLVTSIKPREVNVHYARTLNDSRRDFRLVSADPYNPDGFLVHPVIWEETAVNVKSDTEFSATFENPSYGWLAFHIHVFFPGPDGSDFEFTTENMIIPNRLPFPRCHGDGCYGKLV</sequence>
<dbReference type="InterPro" id="IPR009199">
    <property type="entry name" value="PhoPQ-act_pathogen-rel_PqaA"/>
</dbReference>
<dbReference type="SUPFAM" id="SSF53474">
    <property type="entry name" value="alpha/beta-Hydrolases"/>
    <property type="match status" value="1"/>
</dbReference>
<keyword evidence="1" id="KW-0732">Signal</keyword>
<dbReference type="PANTHER" id="PTHR31497:SF0">
    <property type="entry name" value="AUTOCRINE PROLIFERATION REPRESSOR PROTEIN A"/>
    <property type="match status" value="1"/>
</dbReference>
<dbReference type="InterPro" id="IPR029058">
    <property type="entry name" value="AB_hydrolase_fold"/>
</dbReference>
<accession>A0ABD0KSG3</accession>
<proteinExistence type="predicted"/>
<feature type="chain" id="PRO_5044891264" evidence="1">
    <location>
        <begin position="25"/>
        <end position="490"/>
    </location>
</feature>
<dbReference type="Gene3D" id="3.40.50.1820">
    <property type="entry name" value="alpha/beta hydrolase"/>
    <property type="match status" value="1"/>
</dbReference>
<evidence type="ECO:0000256" key="1">
    <source>
        <dbReference type="SAM" id="SignalP"/>
    </source>
</evidence>
<dbReference type="Pfam" id="PF10142">
    <property type="entry name" value="PhoPQ_related"/>
    <property type="match status" value="1"/>
</dbReference>